<sequence>MHAGAEVKRAPGIDLSHHLSDLSKARQTSPLKGLQKYLGHPNLINLAGGLPHPDYFPYSRVSADALVPSSFATSRESSLSWLWNLFSGDKSTSLTVPRYPAKDGDINLAQALQYGLARGMPQIQDFIRRFTAEVYQPAYDNWATLINSGNTDGWCRAALTLCNPGEGIFAAEWTYPSAKATVIPLGVRMVPLPMDIQGIRSDKFREILATWDDKSRNMSRPHVLYTIPIGQNPTGGTMSAPRKQEIYNICVEFDIIIVEDDPYYFLQHGQYLPKASRGKSKEIQNDKWYSTLEPSYLAFDVQGRVIRLDSFSKVIAPGCRLGWFTCNPLFAERLERQGETSLQAPCGFSQALVTSLLLNWKDEGYTRWLRGLQAQYISRRDFFVDCLLDTFHFTPVTVADEKSLWDGGVIYQAFREKSGNRSPVLSFVPPTSGMFVWLKVHFETHPLYEFHGQEALETKLWLKLAESGVLFGPGVMFSASEPEDTTAINDGHMRVSFSNEEFDKMKTAVEIFKSTLDHFYDEKR</sequence>
<organism evidence="1 2">
    <name type="scientific">Pluteus cervinus</name>
    <dbReference type="NCBI Taxonomy" id="181527"/>
    <lineage>
        <taxon>Eukaryota</taxon>
        <taxon>Fungi</taxon>
        <taxon>Dikarya</taxon>
        <taxon>Basidiomycota</taxon>
        <taxon>Agaricomycotina</taxon>
        <taxon>Agaricomycetes</taxon>
        <taxon>Agaricomycetidae</taxon>
        <taxon>Agaricales</taxon>
        <taxon>Pluteineae</taxon>
        <taxon>Pluteaceae</taxon>
        <taxon>Pluteus</taxon>
    </lineage>
</organism>
<evidence type="ECO:0000313" key="1">
    <source>
        <dbReference type="EMBL" id="TFK75944.1"/>
    </source>
</evidence>
<dbReference type="Proteomes" id="UP000308600">
    <property type="component" value="Unassembled WGS sequence"/>
</dbReference>
<evidence type="ECO:0000313" key="2">
    <source>
        <dbReference type="Proteomes" id="UP000308600"/>
    </source>
</evidence>
<reference evidence="1 2" key="1">
    <citation type="journal article" date="2019" name="Nat. Ecol. Evol.">
        <title>Megaphylogeny resolves global patterns of mushroom evolution.</title>
        <authorList>
            <person name="Varga T."/>
            <person name="Krizsan K."/>
            <person name="Foldi C."/>
            <person name="Dima B."/>
            <person name="Sanchez-Garcia M."/>
            <person name="Sanchez-Ramirez S."/>
            <person name="Szollosi G.J."/>
            <person name="Szarkandi J.G."/>
            <person name="Papp V."/>
            <person name="Albert L."/>
            <person name="Andreopoulos W."/>
            <person name="Angelini C."/>
            <person name="Antonin V."/>
            <person name="Barry K.W."/>
            <person name="Bougher N.L."/>
            <person name="Buchanan P."/>
            <person name="Buyck B."/>
            <person name="Bense V."/>
            <person name="Catcheside P."/>
            <person name="Chovatia M."/>
            <person name="Cooper J."/>
            <person name="Damon W."/>
            <person name="Desjardin D."/>
            <person name="Finy P."/>
            <person name="Geml J."/>
            <person name="Haridas S."/>
            <person name="Hughes K."/>
            <person name="Justo A."/>
            <person name="Karasinski D."/>
            <person name="Kautmanova I."/>
            <person name="Kiss B."/>
            <person name="Kocsube S."/>
            <person name="Kotiranta H."/>
            <person name="LaButti K.M."/>
            <person name="Lechner B.E."/>
            <person name="Liimatainen K."/>
            <person name="Lipzen A."/>
            <person name="Lukacs Z."/>
            <person name="Mihaltcheva S."/>
            <person name="Morgado L.N."/>
            <person name="Niskanen T."/>
            <person name="Noordeloos M.E."/>
            <person name="Ohm R.A."/>
            <person name="Ortiz-Santana B."/>
            <person name="Ovrebo C."/>
            <person name="Racz N."/>
            <person name="Riley R."/>
            <person name="Savchenko A."/>
            <person name="Shiryaev A."/>
            <person name="Soop K."/>
            <person name="Spirin V."/>
            <person name="Szebenyi C."/>
            <person name="Tomsovsky M."/>
            <person name="Tulloss R.E."/>
            <person name="Uehling J."/>
            <person name="Grigoriev I.V."/>
            <person name="Vagvolgyi C."/>
            <person name="Papp T."/>
            <person name="Martin F.M."/>
            <person name="Miettinen O."/>
            <person name="Hibbett D.S."/>
            <person name="Nagy L.G."/>
        </authorList>
    </citation>
    <scope>NUCLEOTIDE SEQUENCE [LARGE SCALE GENOMIC DNA]</scope>
    <source>
        <strain evidence="1 2">NL-1719</strain>
    </source>
</reference>
<keyword evidence="2" id="KW-1185">Reference proteome</keyword>
<gene>
    <name evidence="1" type="ORF">BDN72DRAFT_809769</name>
</gene>
<name>A0ACD3BE71_9AGAR</name>
<protein>
    <submittedName>
        <fullName evidence="1">PLP-dependent transferase</fullName>
    </submittedName>
</protein>
<proteinExistence type="predicted"/>
<accession>A0ACD3BE71</accession>
<dbReference type="EMBL" id="ML208261">
    <property type="protein sequence ID" value="TFK75944.1"/>
    <property type="molecule type" value="Genomic_DNA"/>
</dbReference>
<keyword evidence="1" id="KW-0808">Transferase</keyword>